<evidence type="ECO:0000313" key="2">
    <source>
        <dbReference type="EMBL" id="KKQ98372.1"/>
    </source>
</evidence>
<organism evidence="2 3">
    <name type="scientific">Candidatus Woesebacteria bacterium GW2011_GWB1_39_12</name>
    <dbReference type="NCBI Taxonomy" id="1618574"/>
    <lineage>
        <taxon>Bacteria</taxon>
        <taxon>Candidatus Woeseibacteriota</taxon>
    </lineage>
</organism>
<dbReference type="Proteomes" id="UP000033881">
    <property type="component" value="Unassembled WGS sequence"/>
</dbReference>
<dbReference type="EMBL" id="LBWB01000038">
    <property type="protein sequence ID" value="KKQ98372.1"/>
    <property type="molecule type" value="Genomic_DNA"/>
</dbReference>
<proteinExistence type="predicted"/>
<evidence type="ECO:0000313" key="3">
    <source>
        <dbReference type="Proteomes" id="UP000033881"/>
    </source>
</evidence>
<protein>
    <submittedName>
        <fullName evidence="2">Uncharacterized protein</fullName>
    </submittedName>
</protein>
<keyword evidence="1" id="KW-0812">Transmembrane</keyword>
<sequence>MFYTFASTAIIVFVVLVLFIKPLFNLFVFLLCARNNIYESDVCLDAIDVGDPQFSTKVMKMNGRYVTFFISTKD</sequence>
<evidence type="ECO:0000256" key="1">
    <source>
        <dbReference type="SAM" id="Phobius"/>
    </source>
</evidence>
<dbReference type="AlphaFoldDB" id="A0A0G0M525"/>
<feature type="transmembrane region" description="Helical" evidence="1">
    <location>
        <begin position="6"/>
        <end position="31"/>
    </location>
</feature>
<gene>
    <name evidence="2" type="ORF">UT24_C0038G0019</name>
</gene>
<comment type="caution">
    <text evidence="2">The sequence shown here is derived from an EMBL/GenBank/DDBJ whole genome shotgun (WGS) entry which is preliminary data.</text>
</comment>
<reference evidence="2 3" key="1">
    <citation type="journal article" date="2015" name="Nature">
        <title>rRNA introns, odd ribosomes, and small enigmatic genomes across a large radiation of phyla.</title>
        <authorList>
            <person name="Brown C.T."/>
            <person name="Hug L.A."/>
            <person name="Thomas B.C."/>
            <person name="Sharon I."/>
            <person name="Castelle C.J."/>
            <person name="Singh A."/>
            <person name="Wilkins M.J."/>
            <person name="Williams K.H."/>
            <person name="Banfield J.F."/>
        </authorList>
    </citation>
    <scope>NUCLEOTIDE SEQUENCE [LARGE SCALE GENOMIC DNA]</scope>
</reference>
<name>A0A0G0M525_9BACT</name>
<dbReference type="STRING" id="1618574.UT24_C0038G0019"/>
<accession>A0A0G0M525</accession>
<keyword evidence="1" id="KW-0472">Membrane</keyword>
<keyword evidence="1" id="KW-1133">Transmembrane helix</keyword>